<proteinExistence type="predicted"/>
<organism evidence="1 2">
    <name type="scientific">Brevifollis gellanilyticus</name>
    <dbReference type="NCBI Taxonomy" id="748831"/>
    <lineage>
        <taxon>Bacteria</taxon>
        <taxon>Pseudomonadati</taxon>
        <taxon>Verrucomicrobiota</taxon>
        <taxon>Verrucomicrobiia</taxon>
        <taxon>Verrucomicrobiales</taxon>
        <taxon>Verrucomicrobiaceae</taxon>
    </lineage>
</organism>
<accession>A0A512MAW3</accession>
<evidence type="ECO:0000313" key="1">
    <source>
        <dbReference type="EMBL" id="GEP43876.1"/>
    </source>
</evidence>
<evidence type="ECO:0000313" key="2">
    <source>
        <dbReference type="Proteomes" id="UP000321577"/>
    </source>
</evidence>
<protein>
    <submittedName>
        <fullName evidence="1">Uncharacterized protein</fullName>
    </submittedName>
</protein>
<dbReference type="EMBL" id="BKAG01000022">
    <property type="protein sequence ID" value="GEP43876.1"/>
    <property type="molecule type" value="Genomic_DNA"/>
</dbReference>
<reference evidence="1 2" key="1">
    <citation type="submission" date="2019-07" db="EMBL/GenBank/DDBJ databases">
        <title>Whole genome shotgun sequence of Brevifollis gellanilyticus NBRC 108608.</title>
        <authorList>
            <person name="Hosoyama A."/>
            <person name="Uohara A."/>
            <person name="Ohji S."/>
            <person name="Ichikawa N."/>
        </authorList>
    </citation>
    <scope>NUCLEOTIDE SEQUENCE [LARGE SCALE GENOMIC DNA]</scope>
    <source>
        <strain evidence="1 2">NBRC 108608</strain>
    </source>
</reference>
<keyword evidence="2" id="KW-1185">Reference proteome</keyword>
<sequence length="82" mass="9580">MDRETWKQSSQTFRSISVPDFLKNNDICTKLRQNRGNLGHMSITFSLCRTWLFSWVPFKIPGHDAYNLLCSDMASSEQAKRH</sequence>
<dbReference type="AlphaFoldDB" id="A0A512MAW3"/>
<comment type="caution">
    <text evidence="1">The sequence shown here is derived from an EMBL/GenBank/DDBJ whole genome shotgun (WGS) entry which is preliminary data.</text>
</comment>
<dbReference type="Proteomes" id="UP000321577">
    <property type="component" value="Unassembled WGS sequence"/>
</dbReference>
<name>A0A512MAW3_9BACT</name>
<gene>
    <name evidence="1" type="ORF">BGE01nite_31670</name>
</gene>